<protein>
    <submittedName>
        <fullName evidence="4">MBL fold metallo-hydrolase</fullName>
    </submittedName>
</protein>
<keyword evidence="1" id="KW-0378">Hydrolase</keyword>
<sequence length="431" mass="49476">MMLKDKKTKITFHCGVLTIGGTIIEVAYEDSHIFFDFGSEYNPAAKVQPTDLQGLLDENLVPYLNNIFDPKIHLIGYESKENTFKNTAVFLSHIHLDHSKIVNYLNPEIPLYTLEGTKSLLNTLNINNDFIFPLYEKQDSNTREVVGVKENEVVEVGKIKVKVMPVDHDAYGASGLVIETPDLTIAYTGDIRLHGYRENDTLNFCKESENCDVLLIEGVSVSFQEFGDPIRETEAVNEPELIEKINEVVNNNPNKQITFNYYISNVERILNIIKNNPRTVVLDAYYSYVVKEASGIETYYYQLDDKEYGLDENLRVDFKELLNDESKYFWQLDKLALKHINKLKSNGIYIHTDAQPLGEFDPAYEPFVKQFSDYNIQFILLPCSGHARPYDLIKIINLIKPKLLVPIHSYRPEKLYNENGDVLLPKKGQTI</sequence>
<dbReference type="Gene3D" id="3.40.50.10710">
    <property type="entry name" value="Metallo-hydrolase/oxidoreductase"/>
    <property type="match status" value="1"/>
</dbReference>
<keyword evidence="1" id="KW-0540">Nuclease</keyword>
<evidence type="ECO:0000259" key="3">
    <source>
        <dbReference type="SMART" id="SM00849"/>
    </source>
</evidence>
<feature type="domain" description="Metallo-beta-lactamase" evidence="3">
    <location>
        <begin position="20"/>
        <end position="245"/>
    </location>
</feature>
<organism evidence="4 5">
    <name type="scientific">Clostridium saudiense</name>
    <dbReference type="NCBI Taxonomy" id="1414720"/>
    <lineage>
        <taxon>Bacteria</taxon>
        <taxon>Bacillati</taxon>
        <taxon>Bacillota</taxon>
        <taxon>Clostridia</taxon>
        <taxon>Eubacteriales</taxon>
        <taxon>Clostridiaceae</taxon>
        <taxon>Clostridium</taxon>
    </lineage>
</organism>
<keyword evidence="1" id="KW-0269">Exonuclease</keyword>
<evidence type="ECO:0000313" key="4">
    <source>
        <dbReference type="EMBL" id="MBM6818822.1"/>
    </source>
</evidence>
<evidence type="ECO:0000256" key="2">
    <source>
        <dbReference type="ARBA" id="ARBA00022884"/>
    </source>
</evidence>
<evidence type="ECO:0000256" key="1">
    <source>
        <dbReference type="ARBA" id="ARBA00022839"/>
    </source>
</evidence>
<dbReference type="SMART" id="SM00849">
    <property type="entry name" value="Lactamase_B"/>
    <property type="match status" value="1"/>
</dbReference>
<keyword evidence="5" id="KW-1185">Reference proteome</keyword>
<reference evidence="4 5" key="1">
    <citation type="journal article" date="2021" name="Sci. Rep.">
        <title>The distribution of antibiotic resistance genes in chicken gut microbiota commensals.</title>
        <authorList>
            <person name="Juricova H."/>
            <person name="Matiasovicova J."/>
            <person name="Kubasova T."/>
            <person name="Cejkova D."/>
            <person name="Rychlik I."/>
        </authorList>
    </citation>
    <scope>NUCLEOTIDE SEQUENCE [LARGE SCALE GENOMIC DNA]</scope>
    <source>
        <strain evidence="4 5">An435</strain>
    </source>
</reference>
<proteinExistence type="predicted"/>
<dbReference type="PANTHER" id="PTHR43694:SF1">
    <property type="entry name" value="RIBONUCLEASE J"/>
    <property type="match status" value="1"/>
</dbReference>
<dbReference type="EMBL" id="JACJLL010000024">
    <property type="protein sequence ID" value="MBM6818822.1"/>
    <property type="molecule type" value="Genomic_DNA"/>
</dbReference>
<dbReference type="Pfam" id="PF12706">
    <property type="entry name" value="Lactamase_B_2"/>
    <property type="match status" value="1"/>
</dbReference>
<comment type="caution">
    <text evidence="4">The sequence shown here is derived from an EMBL/GenBank/DDBJ whole genome shotgun (WGS) entry which is preliminary data.</text>
</comment>
<dbReference type="InterPro" id="IPR036866">
    <property type="entry name" value="RibonucZ/Hydroxyglut_hydro"/>
</dbReference>
<accession>A0ABS2FFL8</accession>
<dbReference type="InterPro" id="IPR042173">
    <property type="entry name" value="RNase_J_2"/>
</dbReference>
<dbReference type="InterPro" id="IPR001279">
    <property type="entry name" value="Metallo-B-lactamas"/>
</dbReference>
<keyword evidence="2" id="KW-0694">RNA-binding</keyword>
<evidence type="ECO:0000313" key="5">
    <source>
        <dbReference type="Proteomes" id="UP000767334"/>
    </source>
</evidence>
<gene>
    <name evidence="4" type="ORF">H6A19_05650</name>
</gene>
<name>A0ABS2FFL8_9CLOT</name>
<dbReference type="Gene3D" id="3.60.15.10">
    <property type="entry name" value="Ribonuclease Z/Hydroxyacylglutathione hydrolase-like"/>
    <property type="match status" value="1"/>
</dbReference>
<dbReference type="PANTHER" id="PTHR43694">
    <property type="entry name" value="RIBONUCLEASE J"/>
    <property type="match status" value="1"/>
</dbReference>
<dbReference type="SUPFAM" id="SSF56281">
    <property type="entry name" value="Metallo-hydrolase/oxidoreductase"/>
    <property type="match status" value="1"/>
</dbReference>
<dbReference type="Proteomes" id="UP000767334">
    <property type="component" value="Unassembled WGS sequence"/>
</dbReference>
<dbReference type="CDD" id="cd07732">
    <property type="entry name" value="metallo-hydrolase-like_MBL-fold"/>
    <property type="match status" value="1"/>
</dbReference>